<organism evidence="1 2">
    <name type="scientific">Methylorubrum extorquens (strain DSM 6343 / CIP 106787 / DM4)</name>
    <name type="common">Methylobacterium extorquens</name>
    <dbReference type="NCBI Taxonomy" id="661410"/>
    <lineage>
        <taxon>Bacteria</taxon>
        <taxon>Pseudomonadati</taxon>
        <taxon>Pseudomonadota</taxon>
        <taxon>Alphaproteobacteria</taxon>
        <taxon>Hyphomicrobiales</taxon>
        <taxon>Methylobacteriaceae</taxon>
        <taxon>Methylorubrum</taxon>
    </lineage>
</organism>
<dbReference type="Proteomes" id="UP000008070">
    <property type="component" value="Chromosome"/>
</dbReference>
<dbReference type="HOGENOM" id="CLU_2494310_0_0_5"/>
<proteinExistence type="predicted"/>
<reference evidence="2" key="1">
    <citation type="journal article" date="2009" name="PLoS ONE">
        <title>Methylobacterium genome sequences: a reference blueprint to investigate microbial metabolism of C1 compounds from natural and industrial sources.</title>
        <authorList>
            <person name="Vuilleumier S."/>
            <person name="Chistoserdova L."/>
            <person name="Lee M.-C."/>
            <person name="Bringel F."/>
            <person name="Lajus A."/>
            <person name="Zhou Y."/>
            <person name="Gourion B."/>
            <person name="Barbe V."/>
            <person name="Chang J."/>
            <person name="Cruveiller S."/>
            <person name="Dossat C."/>
            <person name="Gillett W."/>
            <person name="Gruffaz C."/>
            <person name="Haugen E."/>
            <person name="Hourcade E."/>
            <person name="Levy R."/>
            <person name="Mangenot S."/>
            <person name="Muller E."/>
            <person name="Nadalig T."/>
            <person name="Pagni M."/>
            <person name="Penny C."/>
            <person name="Peyraud R."/>
            <person name="Robinson D.G."/>
            <person name="Roche D."/>
            <person name="Rouy Z."/>
            <person name="Saenampechek C."/>
            <person name="Salvignol G."/>
            <person name="Vallenet D."/>
            <person name="Wu Z."/>
            <person name="Marx C.J."/>
            <person name="Vorholt J.A."/>
            <person name="Olson M.V."/>
            <person name="Kaul R."/>
            <person name="Weissenbach J."/>
            <person name="Medigue C."/>
            <person name="Lidstrom M.E."/>
        </authorList>
    </citation>
    <scope>NUCLEOTIDE SEQUENCE [LARGE SCALE GENOMIC DNA]</scope>
    <source>
        <strain evidence="2">DSM 6343 / CIP 106787 / DM4</strain>
    </source>
</reference>
<dbReference type="KEGG" id="mdi:METDI0113"/>
<accession>C7C6N4</accession>
<protein>
    <submittedName>
        <fullName evidence="1">Uncharacterized protein</fullName>
    </submittedName>
</protein>
<sequence length="86" mass="9321">MPGRQAACRSLQAPEALRSLDLGRAALLLTFIDQGGTGEKPATAARKHGTELEVMKQPLDCFCGAARIETEARSSPCSRRRRRANP</sequence>
<dbReference type="EMBL" id="FP103042">
    <property type="protein sequence ID" value="CAX21788.1"/>
    <property type="molecule type" value="Genomic_DNA"/>
</dbReference>
<name>C7C6N4_METED</name>
<dbReference type="AlphaFoldDB" id="C7C6N4"/>
<evidence type="ECO:0000313" key="2">
    <source>
        <dbReference type="Proteomes" id="UP000008070"/>
    </source>
</evidence>
<evidence type="ECO:0000313" key="1">
    <source>
        <dbReference type="EMBL" id="CAX21788.1"/>
    </source>
</evidence>
<gene>
    <name evidence="1" type="ORF">METD_I0113</name>
</gene>